<dbReference type="EMBL" id="UGTA01000001">
    <property type="protein sequence ID" value="SUB58326.1"/>
    <property type="molecule type" value="Genomic_DNA"/>
</dbReference>
<evidence type="ECO:0000256" key="2">
    <source>
        <dbReference type="ARBA" id="ARBA00005722"/>
    </source>
</evidence>
<keyword evidence="3 6" id="KW-0732">Signal</keyword>
<keyword evidence="4" id="KW-0472">Membrane</keyword>
<proteinExistence type="inferred from homology"/>
<evidence type="ECO:0000313" key="7">
    <source>
        <dbReference type="EMBL" id="SUB58326.1"/>
    </source>
</evidence>
<evidence type="ECO:0000256" key="6">
    <source>
        <dbReference type="SAM" id="SignalP"/>
    </source>
</evidence>
<evidence type="ECO:0000256" key="3">
    <source>
        <dbReference type="ARBA" id="ARBA00022729"/>
    </source>
</evidence>
<comment type="subcellular location">
    <subcellularLocation>
        <location evidence="1">Cell outer membrane</location>
    </subcellularLocation>
</comment>
<dbReference type="Proteomes" id="UP000255417">
    <property type="component" value="Unassembled WGS sequence"/>
</dbReference>
<keyword evidence="8" id="KW-1185">Reference proteome</keyword>
<dbReference type="GO" id="GO:0009279">
    <property type="term" value="C:cell outer membrane"/>
    <property type="evidence" value="ECO:0007669"/>
    <property type="project" value="UniProtKB-SubCell"/>
</dbReference>
<dbReference type="AlphaFoldDB" id="A0A379C9G2"/>
<dbReference type="PANTHER" id="PTHR38776">
    <property type="entry name" value="MLTA-INTERACTING PROTEIN-RELATED"/>
    <property type="match status" value="1"/>
</dbReference>
<dbReference type="InterPro" id="IPR010583">
    <property type="entry name" value="MipA"/>
</dbReference>
<dbReference type="OrthoDB" id="8562138at2"/>
<protein>
    <submittedName>
        <fullName evidence="7">Outer membrane protein ompV</fullName>
    </submittedName>
</protein>
<organism evidence="7 8">
    <name type="scientific">Phocoenobacter uteri</name>
    <dbReference type="NCBI Taxonomy" id="146806"/>
    <lineage>
        <taxon>Bacteria</taxon>
        <taxon>Pseudomonadati</taxon>
        <taxon>Pseudomonadota</taxon>
        <taxon>Gammaproteobacteria</taxon>
        <taxon>Pasteurellales</taxon>
        <taxon>Pasteurellaceae</taxon>
        <taxon>Phocoenobacter</taxon>
    </lineage>
</organism>
<name>A0A379C9G2_9PAST</name>
<dbReference type="Pfam" id="PF06629">
    <property type="entry name" value="MipA"/>
    <property type="match status" value="1"/>
</dbReference>
<keyword evidence="5" id="KW-0998">Cell outer membrane</keyword>
<evidence type="ECO:0000256" key="4">
    <source>
        <dbReference type="ARBA" id="ARBA00023136"/>
    </source>
</evidence>
<evidence type="ECO:0000256" key="1">
    <source>
        <dbReference type="ARBA" id="ARBA00004442"/>
    </source>
</evidence>
<feature type="chain" id="PRO_5017077523" evidence="6">
    <location>
        <begin position="28"/>
        <end position="262"/>
    </location>
</feature>
<dbReference type="RefSeq" id="WP_115314853.1">
    <property type="nucleotide sequence ID" value="NZ_LWIF01000001.1"/>
</dbReference>
<evidence type="ECO:0000256" key="5">
    <source>
        <dbReference type="ARBA" id="ARBA00023237"/>
    </source>
</evidence>
<evidence type="ECO:0000313" key="8">
    <source>
        <dbReference type="Proteomes" id="UP000255417"/>
    </source>
</evidence>
<sequence length="262" mass="29142">MKRKHSALLKATFVTTLFASLSTSVIAKNPLLNANNDDGIHFMVGAGVLSENSPYKKKAKFKPQFTGTMSWNNFFIDTSSVGYDFSDMIGNDDFELSTHISYQAGMEFPKNDKFEGLKRKSYVDFGLEAGYQIGDILTLGMRVSKDISHRHKGWGTTLGVSQFVTIGSMILQGQVGAEYENDKLSQYRYGVADSEATVHRKAYNAKGSWSSVAQVSAIYPINDHSMIVSSLDYKKLSDKIKKSPLVEADHIYQVGVSYLYSF</sequence>
<dbReference type="PANTHER" id="PTHR38776:SF1">
    <property type="entry name" value="MLTA-INTERACTING PROTEIN-RELATED"/>
    <property type="match status" value="1"/>
</dbReference>
<accession>A0A379C9G2</accession>
<comment type="similarity">
    <text evidence="2">Belongs to the MipA/OmpV family.</text>
</comment>
<reference evidence="7 8" key="1">
    <citation type="submission" date="2018-06" db="EMBL/GenBank/DDBJ databases">
        <authorList>
            <consortium name="Pathogen Informatics"/>
            <person name="Doyle S."/>
        </authorList>
    </citation>
    <scope>NUCLEOTIDE SEQUENCE [LARGE SCALE GENOMIC DNA]</scope>
    <source>
        <strain evidence="7 8">NCTC12872</strain>
    </source>
</reference>
<feature type="signal peptide" evidence="6">
    <location>
        <begin position="1"/>
        <end position="27"/>
    </location>
</feature>
<gene>
    <name evidence="7" type="primary">ompV</name>
    <name evidence="7" type="ORF">NCTC12872_00288</name>
</gene>